<name>A0A1Q3CJ33_CEPFO</name>
<dbReference type="InterPro" id="IPR036397">
    <property type="entry name" value="RNaseH_sf"/>
</dbReference>
<keyword evidence="3" id="KW-1185">Reference proteome</keyword>
<dbReference type="PANTHER" id="PTHR48475">
    <property type="entry name" value="RIBONUCLEASE H"/>
    <property type="match status" value="1"/>
</dbReference>
<reference evidence="3" key="1">
    <citation type="submission" date="2016-04" db="EMBL/GenBank/DDBJ databases">
        <title>Cephalotus genome sequencing.</title>
        <authorList>
            <person name="Fukushima K."/>
            <person name="Hasebe M."/>
            <person name="Fang X."/>
        </authorList>
    </citation>
    <scope>NUCLEOTIDE SEQUENCE [LARGE SCALE GENOMIC DNA]</scope>
    <source>
        <strain evidence="3">cv. St1</strain>
    </source>
</reference>
<dbReference type="PROSITE" id="PS50879">
    <property type="entry name" value="RNASE_H_1"/>
    <property type="match status" value="1"/>
</dbReference>
<sequence length="254" mass="28586">MIDQPFRKVLQKPETSRRLIKWSMELGEFDIHFKPKTALKSQIICYFIVESVSPIEEEEVAEGAITLLELWSLHMDGSSSKQGSGAGIILTSPNGWVLEYALRFEFIATNNAAEYEALIFGLKLARHLRVTKLLVYTDSQLVASQVQGIFKAKDAVMISYLGEVSKLAVMISYLGEVSKLQDEFIYLEVTQIPRDQNAKADALSKLATEENLELYQTVFLEAFPGPSISETWVVNSVEVEPSWTNPLLAWMKDS</sequence>
<dbReference type="Proteomes" id="UP000187406">
    <property type="component" value="Unassembled WGS sequence"/>
</dbReference>
<dbReference type="GO" id="GO:0004523">
    <property type="term" value="F:RNA-DNA hybrid ribonuclease activity"/>
    <property type="evidence" value="ECO:0007669"/>
    <property type="project" value="InterPro"/>
</dbReference>
<protein>
    <submittedName>
        <fullName evidence="2">RVT_3 domain-containing protein</fullName>
    </submittedName>
</protein>
<dbReference type="Pfam" id="PF13456">
    <property type="entry name" value="RVT_3"/>
    <property type="match status" value="1"/>
</dbReference>
<evidence type="ECO:0000259" key="1">
    <source>
        <dbReference type="PROSITE" id="PS50879"/>
    </source>
</evidence>
<dbReference type="InterPro" id="IPR012337">
    <property type="entry name" value="RNaseH-like_sf"/>
</dbReference>
<accession>A0A1Q3CJ33</accession>
<evidence type="ECO:0000313" key="3">
    <source>
        <dbReference type="Proteomes" id="UP000187406"/>
    </source>
</evidence>
<dbReference type="PANTHER" id="PTHR48475:SF2">
    <property type="entry name" value="RIBONUCLEASE H"/>
    <property type="match status" value="1"/>
</dbReference>
<dbReference type="SUPFAM" id="SSF53098">
    <property type="entry name" value="Ribonuclease H-like"/>
    <property type="match status" value="1"/>
</dbReference>
<dbReference type="OrthoDB" id="1730596at2759"/>
<organism evidence="2 3">
    <name type="scientific">Cephalotus follicularis</name>
    <name type="common">Albany pitcher plant</name>
    <dbReference type="NCBI Taxonomy" id="3775"/>
    <lineage>
        <taxon>Eukaryota</taxon>
        <taxon>Viridiplantae</taxon>
        <taxon>Streptophyta</taxon>
        <taxon>Embryophyta</taxon>
        <taxon>Tracheophyta</taxon>
        <taxon>Spermatophyta</taxon>
        <taxon>Magnoliopsida</taxon>
        <taxon>eudicotyledons</taxon>
        <taxon>Gunneridae</taxon>
        <taxon>Pentapetalae</taxon>
        <taxon>rosids</taxon>
        <taxon>fabids</taxon>
        <taxon>Oxalidales</taxon>
        <taxon>Cephalotaceae</taxon>
        <taxon>Cephalotus</taxon>
    </lineage>
</organism>
<dbReference type="AlphaFoldDB" id="A0A1Q3CJ33"/>
<dbReference type="InParanoid" id="A0A1Q3CJ33"/>
<evidence type="ECO:0000313" key="2">
    <source>
        <dbReference type="EMBL" id="GAV80128.1"/>
    </source>
</evidence>
<gene>
    <name evidence="2" type="ORF">CFOL_v3_23589</name>
</gene>
<comment type="caution">
    <text evidence="2">The sequence shown here is derived from an EMBL/GenBank/DDBJ whole genome shotgun (WGS) entry which is preliminary data.</text>
</comment>
<dbReference type="CDD" id="cd09279">
    <property type="entry name" value="RNase_HI_like"/>
    <property type="match status" value="1"/>
</dbReference>
<dbReference type="Gene3D" id="3.30.420.10">
    <property type="entry name" value="Ribonuclease H-like superfamily/Ribonuclease H"/>
    <property type="match status" value="1"/>
</dbReference>
<dbReference type="InterPro" id="IPR002156">
    <property type="entry name" value="RNaseH_domain"/>
</dbReference>
<dbReference type="EMBL" id="BDDD01002121">
    <property type="protein sequence ID" value="GAV80128.1"/>
    <property type="molecule type" value="Genomic_DNA"/>
</dbReference>
<dbReference type="GO" id="GO:0003676">
    <property type="term" value="F:nucleic acid binding"/>
    <property type="evidence" value="ECO:0007669"/>
    <property type="project" value="InterPro"/>
</dbReference>
<feature type="domain" description="RNase H type-1" evidence="1">
    <location>
        <begin position="67"/>
        <end position="209"/>
    </location>
</feature>
<proteinExistence type="predicted"/>